<organism evidence="1 2">
    <name type="scientific">Blastomyces silverae</name>
    <dbReference type="NCBI Taxonomy" id="2060906"/>
    <lineage>
        <taxon>Eukaryota</taxon>
        <taxon>Fungi</taxon>
        <taxon>Dikarya</taxon>
        <taxon>Ascomycota</taxon>
        <taxon>Pezizomycotina</taxon>
        <taxon>Eurotiomycetes</taxon>
        <taxon>Eurotiomycetidae</taxon>
        <taxon>Onygenales</taxon>
        <taxon>Ajellomycetaceae</taxon>
        <taxon>Blastomyces</taxon>
    </lineage>
</organism>
<accession>A0A0H1BSF2</accession>
<dbReference type="OrthoDB" id="4175370at2759"/>
<evidence type="ECO:0000313" key="2">
    <source>
        <dbReference type="Proteomes" id="UP000053573"/>
    </source>
</evidence>
<proteinExistence type="predicted"/>
<reference evidence="2" key="1">
    <citation type="journal article" date="2015" name="PLoS Genet.">
        <title>The dynamic genome and transcriptome of the human fungal pathogen Blastomyces and close relative Emmonsia.</title>
        <authorList>
            <person name="Munoz J.F."/>
            <person name="Gauthier G.M."/>
            <person name="Desjardins C.A."/>
            <person name="Gallo J.E."/>
            <person name="Holder J."/>
            <person name="Sullivan T.D."/>
            <person name="Marty A.J."/>
            <person name="Carmen J.C."/>
            <person name="Chen Z."/>
            <person name="Ding L."/>
            <person name="Gujja S."/>
            <person name="Magrini V."/>
            <person name="Misas E."/>
            <person name="Mitreva M."/>
            <person name="Priest M."/>
            <person name="Saif S."/>
            <person name="Whiston E.A."/>
            <person name="Young S."/>
            <person name="Zeng Q."/>
            <person name="Goldman W.E."/>
            <person name="Mardis E.R."/>
            <person name="Taylor J.W."/>
            <person name="McEwen J.G."/>
            <person name="Clay O.K."/>
            <person name="Klein B.S."/>
            <person name="Cuomo C.A."/>
        </authorList>
    </citation>
    <scope>NUCLEOTIDE SEQUENCE [LARGE SCALE GENOMIC DNA]</scope>
    <source>
        <strain evidence="2">UAMH 139</strain>
    </source>
</reference>
<evidence type="ECO:0000313" key="1">
    <source>
        <dbReference type="EMBL" id="KLJ12066.1"/>
    </source>
</evidence>
<gene>
    <name evidence="1" type="ORF">EMPG_12823</name>
</gene>
<dbReference type="Proteomes" id="UP000053573">
    <property type="component" value="Unassembled WGS sequence"/>
</dbReference>
<comment type="caution">
    <text evidence="1">The sequence shown here is derived from an EMBL/GenBank/DDBJ whole genome shotgun (WGS) entry which is preliminary data.</text>
</comment>
<name>A0A0H1BSF2_9EURO</name>
<dbReference type="AlphaFoldDB" id="A0A0H1BSF2"/>
<sequence>MDSTSSPMHPANVQCVRMQNAHPVPTPETRGWTLDEFLTLIPRPMSTGDAASYAALDNAVTRAHFTVMKCDVHPAGGPRLFARPPMRGWWYCHVSGNEHLNNPDLSPEACSVCGHIKCPWCIVEE</sequence>
<keyword evidence="2" id="KW-1185">Reference proteome</keyword>
<dbReference type="EMBL" id="LDEV01001186">
    <property type="protein sequence ID" value="KLJ12066.1"/>
    <property type="molecule type" value="Genomic_DNA"/>
</dbReference>
<protein>
    <submittedName>
        <fullName evidence="1">Uncharacterized protein</fullName>
    </submittedName>
</protein>